<reference evidence="1 2" key="1">
    <citation type="journal article" date="2019" name="Nat. Ecol. Evol.">
        <title>Megaphylogeny resolves global patterns of mushroom evolution.</title>
        <authorList>
            <person name="Varga T."/>
            <person name="Krizsan K."/>
            <person name="Foldi C."/>
            <person name="Dima B."/>
            <person name="Sanchez-Garcia M."/>
            <person name="Sanchez-Ramirez S."/>
            <person name="Szollosi G.J."/>
            <person name="Szarkandi J.G."/>
            <person name="Papp V."/>
            <person name="Albert L."/>
            <person name="Andreopoulos W."/>
            <person name="Angelini C."/>
            <person name="Antonin V."/>
            <person name="Barry K.W."/>
            <person name="Bougher N.L."/>
            <person name="Buchanan P."/>
            <person name="Buyck B."/>
            <person name="Bense V."/>
            <person name="Catcheside P."/>
            <person name="Chovatia M."/>
            <person name="Cooper J."/>
            <person name="Damon W."/>
            <person name="Desjardin D."/>
            <person name="Finy P."/>
            <person name="Geml J."/>
            <person name="Haridas S."/>
            <person name="Hughes K."/>
            <person name="Justo A."/>
            <person name="Karasinski D."/>
            <person name="Kautmanova I."/>
            <person name="Kiss B."/>
            <person name="Kocsube S."/>
            <person name="Kotiranta H."/>
            <person name="LaButti K.M."/>
            <person name="Lechner B.E."/>
            <person name="Liimatainen K."/>
            <person name="Lipzen A."/>
            <person name="Lukacs Z."/>
            <person name="Mihaltcheva S."/>
            <person name="Morgado L.N."/>
            <person name="Niskanen T."/>
            <person name="Noordeloos M.E."/>
            <person name="Ohm R.A."/>
            <person name="Ortiz-Santana B."/>
            <person name="Ovrebo C."/>
            <person name="Racz N."/>
            <person name="Riley R."/>
            <person name="Savchenko A."/>
            <person name="Shiryaev A."/>
            <person name="Soop K."/>
            <person name="Spirin V."/>
            <person name="Szebenyi C."/>
            <person name="Tomsovsky M."/>
            <person name="Tulloss R.E."/>
            <person name="Uehling J."/>
            <person name="Grigoriev I.V."/>
            <person name="Vagvolgyi C."/>
            <person name="Papp T."/>
            <person name="Martin F.M."/>
            <person name="Miettinen O."/>
            <person name="Hibbett D.S."/>
            <person name="Nagy L.G."/>
        </authorList>
    </citation>
    <scope>NUCLEOTIDE SEQUENCE [LARGE SCALE GENOMIC DNA]</scope>
    <source>
        <strain evidence="1 2">NL-1719</strain>
    </source>
</reference>
<name>A0ACD3AR63_9AGAR</name>
<proteinExistence type="predicted"/>
<dbReference type="EMBL" id="ML208366">
    <property type="protein sequence ID" value="TFK67799.1"/>
    <property type="molecule type" value="Genomic_DNA"/>
</dbReference>
<dbReference type="Proteomes" id="UP000308600">
    <property type="component" value="Unassembled WGS sequence"/>
</dbReference>
<protein>
    <submittedName>
        <fullName evidence="1">Uncharacterized protein</fullName>
    </submittedName>
</protein>
<sequence>MTSLPSELLDGIFRQIYTECSPKEFSGTLVNCYLVCGRWKQIAQPVLLSEFPIHGHHYNPQSFIRTLLSYPHLQRQVKSLYVHIPVWMNTKMGAEVNLTLLTKLGPNMRRIVFAKIDMEMIDIPSAILSSDQLIRLSISEVLGFPVSLLSQCSAL</sequence>
<evidence type="ECO:0000313" key="2">
    <source>
        <dbReference type="Proteomes" id="UP000308600"/>
    </source>
</evidence>
<accession>A0ACD3AR63</accession>
<keyword evidence="2" id="KW-1185">Reference proteome</keyword>
<organism evidence="1 2">
    <name type="scientific">Pluteus cervinus</name>
    <dbReference type="NCBI Taxonomy" id="181527"/>
    <lineage>
        <taxon>Eukaryota</taxon>
        <taxon>Fungi</taxon>
        <taxon>Dikarya</taxon>
        <taxon>Basidiomycota</taxon>
        <taxon>Agaricomycotina</taxon>
        <taxon>Agaricomycetes</taxon>
        <taxon>Agaricomycetidae</taxon>
        <taxon>Agaricales</taxon>
        <taxon>Pluteineae</taxon>
        <taxon>Pluteaceae</taxon>
        <taxon>Pluteus</taxon>
    </lineage>
</organism>
<gene>
    <name evidence="1" type="ORF">BDN72DRAFT_842556</name>
</gene>
<evidence type="ECO:0000313" key="1">
    <source>
        <dbReference type="EMBL" id="TFK67799.1"/>
    </source>
</evidence>